<dbReference type="EMBL" id="VSDO01000001">
    <property type="protein sequence ID" value="TYA15359.1"/>
    <property type="molecule type" value="Genomic_DNA"/>
</dbReference>
<reference evidence="1 2" key="1">
    <citation type="submission" date="2019-08" db="EMBL/GenBank/DDBJ databases">
        <title>Genome sequencing of Paenibacillus faecis DSM 23593(T).</title>
        <authorList>
            <person name="Kook J.-K."/>
            <person name="Park S.-N."/>
            <person name="Lim Y.K."/>
        </authorList>
    </citation>
    <scope>NUCLEOTIDE SEQUENCE [LARGE SCALE GENOMIC DNA]</scope>
    <source>
        <strain evidence="1 2">DSM 23593</strain>
    </source>
</reference>
<proteinExistence type="predicted"/>
<comment type="caution">
    <text evidence="1">The sequence shown here is derived from an EMBL/GenBank/DDBJ whole genome shotgun (WGS) entry which is preliminary data.</text>
</comment>
<accession>A0A5D0CZ76</accession>
<evidence type="ECO:0000313" key="1">
    <source>
        <dbReference type="EMBL" id="TYA15359.1"/>
    </source>
</evidence>
<name>A0A5D0CZ76_9BACL</name>
<protein>
    <submittedName>
        <fullName evidence="1">Uncharacterized protein</fullName>
    </submittedName>
</protein>
<dbReference type="AlphaFoldDB" id="A0A5D0CZ76"/>
<dbReference type="Proteomes" id="UP000325218">
    <property type="component" value="Unassembled WGS sequence"/>
</dbReference>
<evidence type="ECO:0000313" key="2">
    <source>
        <dbReference type="Proteomes" id="UP000325218"/>
    </source>
</evidence>
<gene>
    <name evidence="1" type="ORF">FRY98_06960</name>
</gene>
<sequence>MMKNVAIGILVVFLAVVLLQPIAEIANLTKEKVLLGTALTNAARSARDRSLEYELMRNLDAKVDREKFVGYFTESFEDAMNFTCTNKGQSEDTLRFVSNDGRYNEFIVELDFTEEDDLETEQLVSKVEMTATTEYKFKTKYLQLAEEAGKDTATKLTSKRSLILDVKN</sequence>
<dbReference type="RefSeq" id="WP_148450949.1">
    <property type="nucleotide sequence ID" value="NZ_VSDO01000001.1"/>
</dbReference>
<keyword evidence="2" id="KW-1185">Reference proteome</keyword>
<dbReference type="OrthoDB" id="2086173at2"/>
<organism evidence="1 2">
    <name type="scientific">Paenibacillus faecis</name>
    <dbReference type="NCBI Taxonomy" id="862114"/>
    <lineage>
        <taxon>Bacteria</taxon>
        <taxon>Bacillati</taxon>
        <taxon>Bacillota</taxon>
        <taxon>Bacilli</taxon>
        <taxon>Bacillales</taxon>
        <taxon>Paenibacillaceae</taxon>
        <taxon>Paenibacillus</taxon>
    </lineage>
</organism>